<dbReference type="Proteomes" id="UP000270343">
    <property type="component" value="Unassembled WGS sequence"/>
</dbReference>
<feature type="chain" id="PRO_5039486629" evidence="1">
    <location>
        <begin position="29"/>
        <end position="152"/>
    </location>
</feature>
<dbReference type="AlphaFoldDB" id="A0A3B0BXE6"/>
<dbReference type="Pfam" id="PF07883">
    <property type="entry name" value="Cupin_2"/>
    <property type="match status" value="1"/>
</dbReference>
<sequence>MALSRRRQAIISAVCFVATAGFCLPSDASSSAPGIKEIAQGTQAGPVKVAVSGPVQVNFREITIPPGGSTGRHCHHGQLVGVVKSGTLTHYAPVYPGGVHVYRTGDSITEGRGYVHEGRNEGSAPLVLWATYMTPEGKPLAETDLSQCDQPR</sequence>
<dbReference type="InterPro" id="IPR014710">
    <property type="entry name" value="RmlC-like_jellyroll"/>
</dbReference>
<accession>A0A3B0BXE6</accession>
<dbReference type="EMBL" id="RBAM01000001">
    <property type="protein sequence ID" value="RKN77672.1"/>
    <property type="molecule type" value="Genomic_DNA"/>
</dbReference>
<reference evidence="3 4" key="1">
    <citation type="journal article" date="2015" name="Antonie Van Leeuwenhoek">
        <title>Streptomyces klenkii sp. nov., isolated from deep marine sediment.</title>
        <authorList>
            <person name="Veyisoglu A."/>
            <person name="Sahin N."/>
        </authorList>
    </citation>
    <scope>NUCLEOTIDE SEQUENCE [LARGE SCALE GENOMIC DNA]</scope>
    <source>
        <strain evidence="3 4">KCTC 29202</strain>
    </source>
</reference>
<dbReference type="InterPro" id="IPR011051">
    <property type="entry name" value="RmlC_Cupin_sf"/>
</dbReference>
<keyword evidence="1" id="KW-0732">Signal</keyword>
<dbReference type="OrthoDB" id="129561at2"/>
<evidence type="ECO:0000259" key="2">
    <source>
        <dbReference type="Pfam" id="PF07883"/>
    </source>
</evidence>
<evidence type="ECO:0000313" key="4">
    <source>
        <dbReference type="Proteomes" id="UP000270343"/>
    </source>
</evidence>
<dbReference type="SUPFAM" id="SSF51182">
    <property type="entry name" value="RmlC-like cupins"/>
    <property type="match status" value="1"/>
</dbReference>
<feature type="signal peptide" evidence="1">
    <location>
        <begin position="1"/>
        <end position="28"/>
    </location>
</feature>
<dbReference type="RefSeq" id="WP_120753288.1">
    <property type="nucleotide sequence ID" value="NZ_RBAM01000001.1"/>
</dbReference>
<gene>
    <name evidence="3" type="ORF">D7231_02925</name>
</gene>
<feature type="domain" description="Cupin type-2" evidence="2">
    <location>
        <begin position="62"/>
        <end position="128"/>
    </location>
</feature>
<dbReference type="InterPro" id="IPR013096">
    <property type="entry name" value="Cupin_2"/>
</dbReference>
<evidence type="ECO:0000313" key="3">
    <source>
        <dbReference type="EMBL" id="RKN77672.1"/>
    </source>
</evidence>
<evidence type="ECO:0000256" key="1">
    <source>
        <dbReference type="SAM" id="SignalP"/>
    </source>
</evidence>
<keyword evidence="4" id="KW-1185">Reference proteome</keyword>
<proteinExistence type="predicted"/>
<dbReference type="Gene3D" id="2.60.120.10">
    <property type="entry name" value="Jelly Rolls"/>
    <property type="match status" value="1"/>
</dbReference>
<comment type="caution">
    <text evidence="3">The sequence shown here is derived from an EMBL/GenBank/DDBJ whole genome shotgun (WGS) entry which is preliminary data.</text>
</comment>
<protein>
    <submittedName>
        <fullName evidence="3">Cupin domain-containing protein</fullName>
    </submittedName>
</protein>
<organism evidence="3 4">
    <name type="scientific">Streptomyces klenkii</name>
    <dbReference type="NCBI Taxonomy" id="1420899"/>
    <lineage>
        <taxon>Bacteria</taxon>
        <taxon>Bacillati</taxon>
        <taxon>Actinomycetota</taxon>
        <taxon>Actinomycetes</taxon>
        <taxon>Kitasatosporales</taxon>
        <taxon>Streptomycetaceae</taxon>
        <taxon>Streptomyces</taxon>
    </lineage>
</organism>
<name>A0A3B0BXE6_9ACTN</name>